<protein>
    <submittedName>
        <fullName evidence="2">Murein DD-endopeptidase MepM/ murein hydrolase activator NlpD</fullName>
    </submittedName>
</protein>
<feature type="domain" description="M23ase beta-sheet core" evidence="1">
    <location>
        <begin position="201"/>
        <end position="297"/>
    </location>
</feature>
<dbReference type="PANTHER" id="PTHR21666">
    <property type="entry name" value="PEPTIDASE-RELATED"/>
    <property type="match status" value="1"/>
</dbReference>
<dbReference type="Pfam" id="PF01551">
    <property type="entry name" value="Peptidase_M23"/>
    <property type="match status" value="1"/>
</dbReference>
<dbReference type="PROSITE" id="PS51257">
    <property type="entry name" value="PROKAR_LIPOPROTEIN"/>
    <property type="match status" value="1"/>
</dbReference>
<dbReference type="SUPFAM" id="SSF51261">
    <property type="entry name" value="Duplicated hybrid motif"/>
    <property type="match status" value="1"/>
</dbReference>
<dbReference type="Proteomes" id="UP001519272">
    <property type="component" value="Unassembled WGS sequence"/>
</dbReference>
<accession>A0ABS4FYI2</accession>
<comment type="caution">
    <text evidence="2">The sequence shown here is derived from an EMBL/GenBank/DDBJ whole genome shotgun (WGS) entry which is preliminary data.</text>
</comment>
<dbReference type="InterPro" id="IPR011055">
    <property type="entry name" value="Dup_hybrid_motif"/>
</dbReference>
<sequence>MKRMLMLISVVALVGVLFTGCSKQNQEKSKSVTDTIIIPENEIAKTMEARDFERIYQGLTSSFRNGMSKEDFERTLKDFIPENTSWQETSVLKMNKGVYKAWSNSKQTKGFNVTLTENGEIASMLLKPMERYPHTDEAFTKLTYSLPFKQDWFVFWGGENVLANYHYELALQRYAYDFVKLKEGFSYNGDIKKNESYYAFGQEITAPQTGKVVHVVNNIADNEPVGKLNESEPMGNVVIIEHGDGEYSYLAHLKKNSVKVKVGDTVQKGDVIGLCGNSGNSSEPHLHFQVSDGKDFIDSSAIRIKWENNLHPVQNDTVERL</sequence>
<dbReference type="CDD" id="cd12797">
    <property type="entry name" value="M23_peptidase"/>
    <property type="match status" value="1"/>
</dbReference>
<keyword evidence="3" id="KW-1185">Reference proteome</keyword>
<dbReference type="InterPro" id="IPR050570">
    <property type="entry name" value="Cell_wall_metabolism_enzyme"/>
</dbReference>
<organism evidence="2 3">
    <name type="scientific">Paenibacillus turicensis</name>
    <dbReference type="NCBI Taxonomy" id="160487"/>
    <lineage>
        <taxon>Bacteria</taxon>
        <taxon>Bacillati</taxon>
        <taxon>Bacillota</taxon>
        <taxon>Bacilli</taxon>
        <taxon>Bacillales</taxon>
        <taxon>Paenibacillaceae</taxon>
        <taxon>Paenibacillus</taxon>
    </lineage>
</organism>
<evidence type="ECO:0000259" key="1">
    <source>
        <dbReference type="Pfam" id="PF01551"/>
    </source>
</evidence>
<gene>
    <name evidence="2" type="ORF">J2Z32_004319</name>
</gene>
<proteinExistence type="predicted"/>
<dbReference type="EMBL" id="JAGGKG010000030">
    <property type="protein sequence ID" value="MBP1907639.1"/>
    <property type="molecule type" value="Genomic_DNA"/>
</dbReference>
<dbReference type="GO" id="GO:0016787">
    <property type="term" value="F:hydrolase activity"/>
    <property type="evidence" value="ECO:0007669"/>
    <property type="project" value="UniProtKB-KW"/>
</dbReference>
<dbReference type="PANTHER" id="PTHR21666:SF270">
    <property type="entry name" value="MUREIN HYDROLASE ACTIVATOR ENVC"/>
    <property type="match status" value="1"/>
</dbReference>
<reference evidence="2 3" key="1">
    <citation type="submission" date="2021-03" db="EMBL/GenBank/DDBJ databases">
        <title>Genomic Encyclopedia of Type Strains, Phase IV (KMG-IV): sequencing the most valuable type-strain genomes for metagenomic binning, comparative biology and taxonomic classification.</title>
        <authorList>
            <person name="Goeker M."/>
        </authorList>
    </citation>
    <scope>NUCLEOTIDE SEQUENCE [LARGE SCALE GENOMIC DNA]</scope>
    <source>
        <strain evidence="2 3">DSM 14349</strain>
    </source>
</reference>
<dbReference type="RefSeq" id="WP_210091212.1">
    <property type="nucleotide sequence ID" value="NZ_JAGGKG010000030.1"/>
</dbReference>
<evidence type="ECO:0000313" key="2">
    <source>
        <dbReference type="EMBL" id="MBP1907639.1"/>
    </source>
</evidence>
<evidence type="ECO:0000313" key="3">
    <source>
        <dbReference type="Proteomes" id="UP001519272"/>
    </source>
</evidence>
<keyword evidence="2" id="KW-0378">Hydrolase</keyword>
<dbReference type="InterPro" id="IPR016047">
    <property type="entry name" value="M23ase_b-sheet_dom"/>
</dbReference>
<name>A0ABS4FYI2_9BACL</name>
<dbReference type="Gene3D" id="2.70.70.10">
    <property type="entry name" value="Glucose Permease (Domain IIA)"/>
    <property type="match status" value="1"/>
</dbReference>